<dbReference type="InterPro" id="IPR023292">
    <property type="entry name" value="NTP_PyroPHydrolase-like_dom_sf"/>
</dbReference>
<accession>A0A9E7J6E5</accession>
<keyword evidence="2" id="KW-1185">Reference proteome</keyword>
<dbReference type="Pfam" id="PF01503">
    <property type="entry name" value="PRA-PH"/>
    <property type="match status" value="1"/>
</dbReference>
<reference evidence="1" key="1">
    <citation type="journal article" date="2022" name="Viruses">
        <title>Isolation of novel Xanthomonas phages for the plant pathogens X. translucens and X. campestris.</title>
        <authorList>
            <person name="Erdrich S.H."/>
            <person name="Sharma V."/>
            <person name="Schurr U."/>
            <person name="Arsova B."/>
            <person name="Frunzke J."/>
        </authorList>
    </citation>
    <scope>NUCLEOTIDE SEQUENCE</scope>
</reference>
<dbReference type="InterPro" id="IPR021130">
    <property type="entry name" value="PRib-ATP_PPHydrolase-like"/>
</dbReference>
<proteinExistence type="predicted"/>
<evidence type="ECO:0000313" key="1">
    <source>
        <dbReference type="EMBL" id="URA07169.1"/>
    </source>
</evidence>
<gene>
    <name evidence="1" type="ORF">Mallos_BL60061</name>
</gene>
<dbReference type="EMBL" id="ON189047">
    <property type="protein sequence ID" value="URA07169.1"/>
    <property type="molecule type" value="Genomic_DNA"/>
</dbReference>
<dbReference type="Gene3D" id="1.10.3420.10">
    <property type="entry name" value="putative ntp pyrophosphohydrolase like domain"/>
    <property type="match status" value="1"/>
</dbReference>
<name>A0A9E7J6E5_9CAUD</name>
<evidence type="ECO:0000313" key="2">
    <source>
        <dbReference type="Proteomes" id="UP001056460"/>
    </source>
</evidence>
<sequence length="252" mass="27625">MTSAQINNTFIAAFVVRLLAGAEKFNREVIDLPIPQTPKLLSAQRGKFAVGALQEELTEFKDALVDKDILEASDALIDLIYFALGRLVEMGVPAGLVFDEVQRANMDKERGELSKRANSLGYDAVKPEGWKAPDHSALLSFDKSALDKAAQFEAMSPVLQKVVALRAKKGNDYNSGPTLRDYFPFGHQSYAQMLHVKMLRIHSLLAVIAKGGKPNFEGINDTLEDLINYSSFYAEAIADGSVEQPTYGAIAK</sequence>
<dbReference type="Proteomes" id="UP001056460">
    <property type="component" value="Segment"/>
</dbReference>
<protein>
    <submittedName>
        <fullName evidence="1">DNA binding protein</fullName>
    </submittedName>
</protein>
<organism evidence="1 2">
    <name type="scientific">Xanthomonas phage Mallos</name>
    <dbReference type="NCBI Taxonomy" id="2939131"/>
    <lineage>
        <taxon>Viruses</taxon>
        <taxon>Duplodnaviria</taxon>
        <taxon>Heunggongvirae</taxon>
        <taxon>Uroviricota</taxon>
        <taxon>Caudoviricetes</taxon>
        <taxon>Mesyanzhinovviridae</taxon>
        <taxon>Bradleyvirinae</taxon>
        <taxon>Mallosvirus</taxon>
        <taxon>Mallosvirus mallos</taxon>
    </lineage>
</organism>